<dbReference type="GO" id="GO:0019005">
    <property type="term" value="C:SCF ubiquitin ligase complex"/>
    <property type="evidence" value="ECO:0007669"/>
    <property type="project" value="TreeGrafter"/>
</dbReference>
<reference evidence="2 3" key="1">
    <citation type="journal article" date="2023" name="Elife">
        <title>Identification of key yeast species and microbe-microbe interactions impacting larval growth of Drosophila in the wild.</title>
        <authorList>
            <person name="Mure A."/>
            <person name="Sugiura Y."/>
            <person name="Maeda R."/>
            <person name="Honda K."/>
            <person name="Sakurai N."/>
            <person name="Takahashi Y."/>
            <person name="Watada M."/>
            <person name="Katoh T."/>
            <person name="Gotoh A."/>
            <person name="Gotoh Y."/>
            <person name="Taniguchi I."/>
            <person name="Nakamura K."/>
            <person name="Hayashi T."/>
            <person name="Katayama T."/>
            <person name="Uemura T."/>
            <person name="Hattori Y."/>
        </authorList>
    </citation>
    <scope>NUCLEOTIDE SEQUENCE [LARGE SCALE GENOMIC DNA]</scope>
    <source>
        <strain evidence="2 3">SC-9</strain>
    </source>
</reference>
<feature type="compositionally biased region" description="Basic residues" evidence="1">
    <location>
        <begin position="1"/>
        <end position="14"/>
    </location>
</feature>
<comment type="caution">
    <text evidence="2">The sequence shown here is derived from an EMBL/GenBank/DDBJ whole genome shotgun (WGS) entry which is preliminary data.</text>
</comment>
<evidence type="ECO:0000313" key="2">
    <source>
        <dbReference type="EMBL" id="GMM38441.1"/>
    </source>
</evidence>
<evidence type="ECO:0000256" key="1">
    <source>
        <dbReference type="SAM" id="MobiDB-lite"/>
    </source>
</evidence>
<dbReference type="SUPFAM" id="SSF81383">
    <property type="entry name" value="F-box domain"/>
    <property type="match status" value="1"/>
</dbReference>
<accession>A0AAV5QUR3</accession>
<keyword evidence="3" id="KW-1185">Reference proteome</keyword>
<protein>
    <submittedName>
        <fullName evidence="2">Pfu1 protein</fullName>
    </submittedName>
</protein>
<dbReference type="InterPro" id="IPR036047">
    <property type="entry name" value="F-box-like_dom_sf"/>
</dbReference>
<sequence>MANKRRPKKYKVPFKKYGPNGIISTKLSANDFKQKEQQEREQERDSGYYNYSSKNAKDDEDMFYTYSYGDSKKSSEEDYYGKGETMTNKDGNTAGKQQLEINRDLPMKLPAELCELVLQFLSYPDGLNLKFFLVSKLWYVLCLKILYEKPVLNPLNFNKFVDSMTNPSIVSYVNLLYTSKFFQYGDNNSTNMNTITTNSTSMKRQLKYSKTPLVKTLDLRNIVQAGKNSNITKILRRCSSSLSELSAPQTSFGLTSLNILKMCHHLVTLDLSLVSETVNLLDLLNSIKELNQLKVLKFPRSSINCNLNSSSVFSEIKDHEITFEWPKNLEQLKLSGGITNEFLMDLNFPANLTSLEFQHCPLIKDYSIYYLLGKVGFNLKHLSIIYPMPNLKDNSLDLMFKYCPFIESLEIFVDYISQWSFSEINFPWIINSRHIPNYQFNSNRENVLIDGGKRAAGYGYGVGKNELAKRNYLIDAEDYDISLRNIIISTTQNYFEEEDDEDENQEDSDDASPVKDADGTDGNNKRRKINYKELGLESLRPLKSIYLGSSGTLGQSNKIHPDDLLIALAEQRLPYLKTLQISNRVGWSVRDESMSQLVDLFDSHGGNIYMCP</sequence>
<feature type="region of interest" description="Disordered" evidence="1">
    <location>
        <begin position="495"/>
        <end position="526"/>
    </location>
</feature>
<dbReference type="GO" id="GO:0031146">
    <property type="term" value="P:SCF-dependent proteasomal ubiquitin-dependent protein catabolic process"/>
    <property type="evidence" value="ECO:0007669"/>
    <property type="project" value="TreeGrafter"/>
</dbReference>
<proteinExistence type="predicted"/>
<dbReference type="InterPro" id="IPR032675">
    <property type="entry name" value="LRR_dom_sf"/>
</dbReference>
<feature type="compositionally biased region" description="Basic and acidic residues" evidence="1">
    <location>
        <begin position="32"/>
        <end position="46"/>
    </location>
</feature>
<feature type="compositionally biased region" description="Acidic residues" evidence="1">
    <location>
        <begin position="495"/>
        <end position="510"/>
    </location>
</feature>
<feature type="region of interest" description="Disordered" evidence="1">
    <location>
        <begin position="1"/>
        <end position="55"/>
    </location>
</feature>
<evidence type="ECO:0000313" key="3">
    <source>
        <dbReference type="Proteomes" id="UP001360560"/>
    </source>
</evidence>
<name>A0AAV5QUR3_9ASCO</name>
<dbReference type="RefSeq" id="XP_064855436.1">
    <property type="nucleotide sequence ID" value="XM_064999364.1"/>
</dbReference>
<dbReference type="GeneID" id="90076429"/>
<dbReference type="EMBL" id="BTFZ01000020">
    <property type="protein sequence ID" value="GMM38441.1"/>
    <property type="molecule type" value="Genomic_DNA"/>
</dbReference>
<dbReference type="SUPFAM" id="SSF52047">
    <property type="entry name" value="RNI-like"/>
    <property type="match status" value="1"/>
</dbReference>
<organism evidence="2 3">
    <name type="scientific">Saccharomycopsis crataegensis</name>
    <dbReference type="NCBI Taxonomy" id="43959"/>
    <lineage>
        <taxon>Eukaryota</taxon>
        <taxon>Fungi</taxon>
        <taxon>Dikarya</taxon>
        <taxon>Ascomycota</taxon>
        <taxon>Saccharomycotina</taxon>
        <taxon>Saccharomycetes</taxon>
        <taxon>Saccharomycopsidaceae</taxon>
        <taxon>Saccharomycopsis</taxon>
    </lineage>
</organism>
<gene>
    <name evidence="2" type="ORF">DASC09_057800</name>
</gene>
<dbReference type="PANTHER" id="PTHR13318">
    <property type="entry name" value="PARTNER OF PAIRED, ISOFORM B-RELATED"/>
    <property type="match status" value="1"/>
</dbReference>
<dbReference type="AlphaFoldDB" id="A0AAV5QUR3"/>
<dbReference type="Proteomes" id="UP001360560">
    <property type="component" value="Unassembled WGS sequence"/>
</dbReference>
<dbReference type="Gene3D" id="3.80.10.10">
    <property type="entry name" value="Ribonuclease Inhibitor"/>
    <property type="match status" value="1"/>
</dbReference>